<gene>
    <name evidence="1" type="ORF">PGT21_020648</name>
    <name evidence="2" type="ORF">PGTUg99_010170</name>
</gene>
<dbReference type="EMBL" id="VSWC01000040">
    <property type="protein sequence ID" value="KAA1105814.1"/>
    <property type="molecule type" value="Genomic_DNA"/>
</dbReference>
<dbReference type="AlphaFoldDB" id="A0A5B0PY89"/>
<comment type="caution">
    <text evidence="1">The sequence shown here is derived from an EMBL/GenBank/DDBJ whole genome shotgun (WGS) entry which is preliminary data.</text>
</comment>
<keyword evidence="3" id="KW-1185">Reference proteome</keyword>
<name>A0A5B0PY89_PUCGR</name>
<evidence type="ECO:0000313" key="1">
    <source>
        <dbReference type="EMBL" id="KAA1105814.1"/>
    </source>
</evidence>
<proteinExistence type="predicted"/>
<evidence type="ECO:0000313" key="4">
    <source>
        <dbReference type="Proteomes" id="UP000325313"/>
    </source>
</evidence>
<dbReference type="Proteomes" id="UP000324748">
    <property type="component" value="Unassembled WGS sequence"/>
</dbReference>
<accession>A0A5B0PY89</accession>
<dbReference type="EMBL" id="VDEP01000041">
    <property type="protein sequence ID" value="KAA1135102.1"/>
    <property type="molecule type" value="Genomic_DNA"/>
</dbReference>
<dbReference type="Proteomes" id="UP000325313">
    <property type="component" value="Unassembled WGS sequence"/>
</dbReference>
<evidence type="ECO:0000313" key="3">
    <source>
        <dbReference type="Proteomes" id="UP000324748"/>
    </source>
</evidence>
<sequence>MRSTLVEPVFILIITTKCDQEPGSLWRIPNTGNVFGEKRHHRVFDLCTTQTSSEEQITEKWTQTYLQVSYPHVMPRNSLRGLSKKEIKNREKEGPCDSKEEFERIVKKRKLNI</sequence>
<organism evidence="1 3">
    <name type="scientific">Puccinia graminis f. sp. tritici</name>
    <dbReference type="NCBI Taxonomy" id="56615"/>
    <lineage>
        <taxon>Eukaryota</taxon>
        <taxon>Fungi</taxon>
        <taxon>Dikarya</taxon>
        <taxon>Basidiomycota</taxon>
        <taxon>Pucciniomycotina</taxon>
        <taxon>Pucciniomycetes</taxon>
        <taxon>Pucciniales</taxon>
        <taxon>Pucciniaceae</taxon>
        <taxon>Puccinia</taxon>
    </lineage>
</organism>
<evidence type="ECO:0000313" key="2">
    <source>
        <dbReference type="EMBL" id="KAA1135102.1"/>
    </source>
</evidence>
<protein>
    <submittedName>
        <fullName evidence="1">Uncharacterized protein</fullName>
    </submittedName>
</protein>
<reference evidence="3 4" key="1">
    <citation type="submission" date="2019-05" db="EMBL/GenBank/DDBJ databases">
        <title>Emergence of the Ug99 lineage of the wheat stem rust pathogen through somatic hybridization.</title>
        <authorList>
            <person name="Li F."/>
            <person name="Upadhyaya N.M."/>
            <person name="Sperschneider J."/>
            <person name="Matny O."/>
            <person name="Nguyen-Phuc H."/>
            <person name="Mago R."/>
            <person name="Raley C."/>
            <person name="Miller M.E."/>
            <person name="Silverstein K.A.T."/>
            <person name="Henningsen E."/>
            <person name="Hirsch C.D."/>
            <person name="Visser B."/>
            <person name="Pretorius Z.A."/>
            <person name="Steffenson B.J."/>
            <person name="Schwessinger B."/>
            <person name="Dodds P.N."/>
            <person name="Figueroa M."/>
        </authorList>
    </citation>
    <scope>NUCLEOTIDE SEQUENCE [LARGE SCALE GENOMIC DNA]</scope>
    <source>
        <strain evidence="1">21-0</strain>
        <strain evidence="2 4">Ug99</strain>
    </source>
</reference>